<evidence type="ECO:0000259" key="14">
    <source>
        <dbReference type="PROSITE" id="PS50268"/>
    </source>
</evidence>
<dbReference type="PANTHER" id="PTHR24028">
    <property type="entry name" value="CADHERIN-87A"/>
    <property type="match status" value="1"/>
</dbReference>
<dbReference type="SMART" id="SM00112">
    <property type="entry name" value="CA"/>
    <property type="match status" value="24"/>
</dbReference>
<keyword evidence="5" id="KW-0732">Signal</keyword>
<feature type="domain" description="Cadherin" evidence="14">
    <location>
        <begin position="2739"/>
        <end position="2843"/>
    </location>
</feature>
<feature type="domain" description="Cadherin" evidence="14">
    <location>
        <begin position="1867"/>
        <end position="1974"/>
    </location>
</feature>
<evidence type="ECO:0000256" key="1">
    <source>
        <dbReference type="ARBA" id="ARBA00003436"/>
    </source>
</evidence>
<sequence>MVLIHILDKNDNTPEMTVTSLNATGPEDSPPGTVFAVISVHDRDLNQNGKVTCHISKNEMPTLRRNIMVVIQAIYFSLLLMARDQVLCQLHYSIPEESKHGTFVGRIAQDLGLDISEINSRLLKIISRNQKEYFQVNLQNGILFVKHAIDREELCPDLPLCIVSIQVIVDKPVQMQRVDVEIEDINDNYPVFPSSQYTIFVKESRLPGTRFPLEGAVDADIGTNSITNYELSANEYFILELPKFIHQIKSIQLVLKKSLDREKISLHNLTLTAFDGGKPKLSGSTQLIINVEDVNDNPPVFNQSVYQGSIVENAPKETIVAKLNATDLDQGKNGEISYEFSKLVPEELLSIFSLDKYTGEIWVKGELDYEKTNTYEIHFDAFDNGEPLLTGHCQLVVTVVDLNDNAPEMSVTSLSLPVSEDATQGTIVAIISVHDRDSGGNGRVNCYISPPTPFKINPAFTEDFSLVVNAPLDRENKSEYQVVITATDEGSPSLSSSMTIKVEVSDVNDNAPLFQQAVHTIFIKENNAPGSHVYTISASDSDIGQNSFITYSISESFIEGIPISSYLSINPENGNLFALLSFDHEQAAYFQCHIKATDAGLPSLSSNLTLHIFIIDVNDNAPAFTSDHSNSVSVISVTAPKSAQPGHLVTKVNAVDLDSGYNAWMSYKFKKAAGNSFFAISQHTGEIRLIRPITEGEGDEFRLFVVAEDHGEPAMTALTEIIISIKDSDEDTHIVHHPPRGIIDDFSDANIYLVVAICSISSIFLIALITFTVLRWQKYKDEVNQLRDNYKICSNTVGSWVYSQSQYKFYSNSLQGKNDLIVFTPNVPQSLQTEETTSQQGVILKSCQEMPTFRRNILVIIQAVYFFLLLMAWNQVLCQLHYSIPEESKHGTFVGRIAQDLGLDISEINSRLLRIISRNQKEYFQVNLQNGILFVKHAIDREELCPDLPLCIVSIQVIVDKPVQIHRVDVEIEDINDNYPVFPSSQYTLSVLESRLQGTRFPLEGAVDADIGTNSITNYELSANEYFILELPKFIHQIKSVQLVLKKSLDREKTSLHNLTLTAFDGGKPKLRGSTQLIISVEDVNDNPPVFNQLFYQSSIVENAPKGTIVAKLNATDFDQGKNGDILYEFSKLVPEEVLSIFSLDKYTGEISVKGELDYEKTNTYEIHFDAFDNGDSPLTGHCQLVVTVVDLNDNAPEMSVTSLFLPVPEDAAQGTIVAMVSVNDGDSGDNGRVNCYILPPTPFKINPAFTEDFSLIVNAPLDRENKSEYQVVITATDEGSPALSSSMTINVEVSDVNDNAPLFQQSVHTIFIKENNPPGSHIYTVSASDLDTGQNSFITYSISESFIQGIVISSYISINPENGNLFALLSFDHEQVAYFQCHIIATDAGLPPLSSNLTLNVFIIDVNDNAPAFAADISNSVSAISVTAPKSAQPGHLLTKVNAVDLDSGYNAWMSYTFKNSDINSFFAISQHTGEIRLIRSITEAEGDEFRLFVVAEDHGEPAMTAQTQIIISIKDSGEDTKIVHHPPRGISDDFSETNIYLVVAICSVSSIFLITLITFTVLRWQRYRDEVNQLRDNFKNYSNTVGSWVYSQSQYKFYSNSLQGKNDLIVFTPNVPQSSQIEEATSQQGIIVKSSCQAVFLMQMAWNKVLCQLHYSIPEESKHGTFVGRIAQDLGMEIIEINSRMLRIISKDQKEYFQVNLQNGILFVKHAIDREELCPNLPLCIVSIQVIVDKPVQMHRVDVEIEDINDNYPVFSSIQYTISIAESKQPGSRFPLEGAVDSDVGTNSVTSYELNANEYFILEFPKFVHQIRSIQLVLKKSLDREKISLHNLTLTAFDGGKPKLSGCTQLIINVEDVNDNSPIFNQSFYQCSVAENASKGTLVTRLNATDLDLGKNGEISYEFSKLVPLQMLSIFSLDKNTGYINVNGELDYEKNNVYEIYVDAFDNGEPPLTGHCQLLVTVADLNDNAPEMSVTSLSLPVPEDATQGTIVAIISVHDRDSGINGRVNCYSIPPTPFKVNPAFTGDFSLIVNAPLDRENKSEYQVVITATDEGSPALSTSMTINVEVSDVNDNAPLFQQPAHTIFIKENNAPGSHVYTVSAFDSDTGQNAFITYSLTESFIEGIPISSYISINPESGNLFALLPFDHEEVVYFQCHIKATDAGLPPLNSSLALNIFIVDVNDNPPVFTSEYANRESAMSLTAPKSIQPGHLVTKVNAVDLDSGYNAWMIYKIKNVAGNSPFAISQHTGEIRLTRPITEAEGDEFRLFVVAEDHGEPVMTALTQIIISIKDSGEDTKIVHHHSRAISEEFSDVNVYLVVAICSISSIFLITLITFTVLRWQKYKDEVNQLRENYRICSNTVGSWVYSQSQYKFYTNSLQAKNDLIVFTPNRGQSSQTEETTSEGGAISYLSLQVFCQLHYSIPEESKHGTFVGRIAQDLGLEISEINSRMLRVLSVDQKEYFQVNLQNGILFVKHAIDREELCPDLPLCIVSIQVIVDKPVQMHRVDVEIEDINDNYPAFPSSEYSIAIPESRLPGTRFPLEGAVDADIGTNSITNYELSANDYFILELPKFIYQIKSIQLVLKKSLDREKISLHNLTLTAFDGGKPKLRGSTQLIIHVEDVNDNPPVFNQSVYQCSIIENAPKGTLVAKVIATDMDLGKNGEISYEFSKLVPERVLSIFSLDKYTGEIWVKGELDYEKSNAYEIHIDAFDNDEPPLIGHCQLLVTVVDLNDNAPEMTVTSLSLPVPEDATHGTIVAIFTVRDRDSGHNGKVNCYSSEPAIFKINPAFSEDFSLIINAPLDREKKSKYHIVITARDEGSPSLSASMTINVEVSDVNDNAPLFQQSTHTIFIRENNPPGSQVFAVSASDSDIGQNSFITYSISESFIDGISVSSFISINPENGNLFALLSFDHEQVSYFQCHIKATDAGLPPLSSNFTLNIFIVDINDNAPQFTSDYSNSASAMLVTAPKSAQPGHLVTKVNAIDLDSGYNAWMSYNFKNAAVNFPFAISQHTGEIRLTRPITEAEGDEFRLFVVAEDHGEPTMTTLTQIIISVKDSGEDTNIVHHHSRAISDTFSEANIYLVVAICSISSIFLITLIAFTVIRWQKYRDEVNQLRENYRICSNTVGSWVYSQSQYKFYSNSLQAKNDLIVFTPNGPQSSQPDGTTSQQGAIAYSSSQFLLQV</sequence>
<proteinExistence type="predicted"/>
<dbReference type="EMBL" id="CM004470">
    <property type="protein sequence ID" value="OCT88381.1"/>
    <property type="molecule type" value="Genomic_DNA"/>
</dbReference>
<dbReference type="GO" id="GO:0005886">
    <property type="term" value="C:plasma membrane"/>
    <property type="evidence" value="ECO:0007669"/>
    <property type="project" value="UniProtKB-SubCell"/>
</dbReference>
<feature type="domain" description="Cadherin" evidence="14">
    <location>
        <begin position="515"/>
        <end position="624"/>
    </location>
</feature>
<dbReference type="PROSITE" id="PS00232">
    <property type="entry name" value="CADHERIN_1"/>
    <property type="match status" value="13"/>
</dbReference>
<feature type="domain" description="Cadherin" evidence="14">
    <location>
        <begin position="2844"/>
        <end position="2953"/>
    </location>
</feature>
<dbReference type="InterPro" id="IPR020894">
    <property type="entry name" value="Cadherin_CS"/>
</dbReference>
<dbReference type="GO" id="GO:0005509">
    <property type="term" value="F:calcium ion binding"/>
    <property type="evidence" value="ECO:0007669"/>
    <property type="project" value="UniProtKB-UniRule"/>
</dbReference>
<feature type="domain" description="Cadherin" evidence="14">
    <location>
        <begin position="410"/>
        <end position="514"/>
    </location>
</feature>
<evidence type="ECO:0000256" key="11">
    <source>
        <dbReference type="ARBA" id="ARBA00023180"/>
    </source>
</evidence>
<keyword evidence="8" id="KW-0130">Cell adhesion</keyword>
<evidence type="ECO:0000313" key="16">
    <source>
        <dbReference type="Proteomes" id="UP000694892"/>
    </source>
</evidence>
<dbReference type="FunFam" id="2.60.40.60:FF:000129">
    <property type="entry name" value="protocadherin alpha-C2 isoform X1"/>
    <property type="match status" value="4"/>
</dbReference>
<name>A0A974HSJ8_XENLA</name>
<evidence type="ECO:0000256" key="4">
    <source>
        <dbReference type="ARBA" id="ARBA00022692"/>
    </source>
</evidence>
<protein>
    <recommendedName>
        <fullName evidence="14">Cadherin domain-containing protein</fullName>
    </recommendedName>
</protein>
<dbReference type="InterPro" id="IPR050174">
    <property type="entry name" value="Protocadherin/Cadherin-CA"/>
</dbReference>
<feature type="domain" description="Cadherin" evidence="14">
    <location>
        <begin position="1092"/>
        <end position="1199"/>
    </location>
</feature>
<dbReference type="OMA" id="WNENARV"/>
<feature type="domain" description="Cadherin" evidence="14">
    <location>
        <begin position="1200"/>
        <end position="1304"/>
    </location>
</feature>
<keyword evidence="11" id="KW-0325">Glycoprotein</keyword>
<feature type="transmembrane region" description="Helical" evidence="13">
    <location>
        <begin position="3080"/>
        <end position="3103"/>
    </location>
</feature>
<evidence type="ECO:0000256" key="5">
    <source>
        <dbReference type="ARBA" id="ARBA00022729"/>
    </source>
</evidence>
<feature type="domain" description="Cadherin" evidence="14">
    <location>
        <begin position="2422"/>
        <end position="2521"/>
    </location>
</feature>
<dbReference type="GO" id="GO:0007156">
    <property type="term" value="P:homophilic cell adhesion via plasma membrane adhesion molecules"/>
    <property type="evidence" value="ECO:0007669"/>
    <property type="project" value="InterPro"/>
</dbReference>
<feature type="domain" description="Cadherin" evidence="14">
    <location>
        <begin position="2196"/>
        <end position="2311"/>
    </location>
</feature>
<dbReference type="FunFam" id="2.60.40.60:FF:000002">
    <property type="entry name" value="Protocadherin alpha 2"/>
    <property type="match status" value="4"/>
</dbReference>
<feature type="transmembrane region" description="Helical" evidence="13">
    <location>
        <begin position="1541"/>
        <end position="1564"/>
    </location>
</feature>
<dbReference type="InterPro" id="IPR002126">
    <property type="entry name" value="Cadherin-like_dom"/>
</dbReference>
<feature type="domain" description="Cadherin" evidence="14">
    <location>
        <begin position="883"/>
        <end position="982"/>
    </location>
</feature>
<comment type="function">
    <text evidence="1">Potential calcium-dependent cell-adhesion protein. May be involved in the establishment and maintenance of specific neuronal connections in the brain.</text>
</comment>
<reference evidence="16" key="1">
    <citation type="journal article" date="2016" name="Nature">
        <title>Genome evolution in the allotetraploid frog Xenopus laevis.</title>
        <authorList>
            <person name="Session A.M."/>
            <person name="Uno Y."/>
            <person name="Kwon T."/>
            <person name="Chapman J.A."/>
            <person name="Toyoda A."/>
            <person name="Takahashi S."/>
            <person name="Fukui A."/>
            <person name="Hikosaka A."/>
            <person name="Suzuki A."/>
            <person name="Kondo M."/>
            <person name="van Heeringen S.J."/>
            <person name="Quigley I."/>
            <person name="Heinz S."/>
            <person name="Ogino H."/>
            <person name="Ochi H."/>
            <person name="Hellsten U."/>
            <person name="Lyons J.B."/>
            <person name="Simakov O."/>
            <person name="Putnam N."/>
            <person name="Stites J."/>
            <person name="Kuroki Y."/>
            <person name="Tanaka T."/>
            <person name="Michiue T."/>
            <person name="Watanabe M."/>
            <person name="Bogdanovic O."/>
            <person name="Lister R."/>
            <person name="Georgiou G."/>
            <person name="Paranjpe S.S."/>
            <person name="van Kruijsbergen I."/>
            <person name="Shu S."/>
            <person name="Carlson J."/>
            <person name="Kinoshita T."/>
            <person name="Ohta Y."/>
            <person name="Mawaribuchi S."/>
            <person name="Jenkins J."/>
            <person name="Grimwood J."/>
            <person name="Schmutz J."/>
            <person name="Mitros T."/>
            <person name="Mozaffari S.V."/>
            <person name="Suzuki Y."/>
            <person name="Haramoto Y."/>
            <person name="Yamamoto T.S."/>
            <person name="Takagi C."/>
            <person name="Heald R."/>
            <person name="Miller K."/>
            <person name="Haudenschild C."/>
            <person name="Kitzman J."/>
            <person name="Nakayama T."/>
            <person name="Izutsu Y."/>
            <person name="Robert J."/>
            <person name="Fortriede J."/>
            <person name="Burns K."/>
            <person name="Lotay V."/>
            <person name="Karimi K."/>
            <person name="Yasuoka Y."/>
            <person name="Dichmann D.S."/>
            <person name="Flajnik M.F."/>
            <person name="Houston D.W."/>
            <person name="Shendure J."/>
            <person name="DuPasquier L."/>
            <person name="Vize P.D."/>
            <person name="Zorn A.M."/>
            <person name="Ito M."/>
            <person name="Marcotte E.M."/>
            <person name="Wallingford J.B."/>
            <person name="Ito Y."/>
            <person name="Asashima M."/>
            <person name="Ueno N."/>
            <person name="Matsuda Y."/>
            <person name="Veenstra G.J."/>
            <person name="Fujiyama A."/>
            <person name="Harland R.M."/>
            <person name="Taira M."/>
            <person name="Rokhsar D.S."/>
        </authorList>
    </citation>
    <scope>NUCLEOTIDE SEQUENCE [LARGE SCALE GENOMIC DNA]</scope>
    <source>
        <strain evidence="16">J</strain>
    </source>
</reference>
<dbReference type="InterPro" id="IPR013164">
    <property type="entry name" value="Cadherin_N"/>
</dbReference>
<evidence type="ECO:0000256" key="13">
    <source>
        <dbReference type="SAM" id="Phobius"/>
    </source>
</evidence>
<evidence type="ECO:0000256" key="6">
    <source>
        <dbReference type="ARBA" id="ARBA00022737"/>
    </source>
</evidence>
<dbReference type="PRINTS" id="PR00205">
    <property type="entry name" value="CADHERIN"/>
</dbReference>
<feature type="domain" description="Cadherin" evidence="14">
    <location>
        <begin position="1421"/>
        <end position="1531"/>
    </location>
</feature>
<dbReference type="FunFam" id="2.60.40.60:FF:000001">
    <property type="entry name" value="Protocadherin alpha 2"/>
    <property type="match status" value="4"/>
</dbReference>
<keyword evidence="3" id="KW-1003">Cell membrane</keyword>
<feature type="transmembrane region" description="Helical" evidence="13">
    <location>
        <begin position="2314"/>
        <end position="2339"/>
    </location>
</feature>
<keyword evidence="4 13" id="KW-0812">Transmembrane</keyword>
<dbReference type="SUPFAM" id="SSF49313">
    <property type="entry name" value="Cadherin-like"/>
    <property type="match status" value="25"/>
</dbReference>
<evidence type="ECO:0000256" key="9">
    <source>
        <dbReference type="ARBA" id="ARBA00022989"/>
    </source>
</evidence>
<feature type="domain" description="Cadherin" evidence="14">
    <location>
        <begin position="2960"/>
        <end position="3075"/>
    </location>
</feature>
<accession>A0A974HSJ8</accession>
<feature type="domain" description="Cadherin" evidence="14">
    <location>
        <begin position="2631"/>
        <end position="2738"/>
    </location>
</feature>
<evidence type="ECO:0000313" key="15">
    <source>
        <dbReference type="EMBL" id="OCT88381.1"/>
    </source>
</evidence>
<evidence type="ECO:0000256" key="2">
    <source>
        <dbReference type="ARBA" id="ARBA00004251"/>
    </source>
</evidence>
<feature type="domain" description="Cadherin" evidence="14">
    <location>
        <begin position="1305"/>
        <end position="1414"/>
    </location>
</feature>
<keyword evidence="6" id="KW-0677">Repeat</keyword>
<evidence type="ECO:0000256" key="3">
    <source>
        <dbReference type="ARBA" id="ARBA00022475"/>
    </source>
</evidence>
<feature type="domain" description="Cadherin" evidence="14">
    <location>
        <begin position="193"/>
        <end position="301"/>
    </location>
</feature>
<feature type="domain" description="Cadherin" evidence="14">
    <location>
        <begin position="631"/>
        <end position="741"/>
    </location>
</feature>
<feature type="domain" description="Cadherin" evidence="14">
    <location>
        <begin position="2080"/>
        <end position="2189"/>
    </location>
</feature>
<evidence type="ECO:0000256" key="12">
    <source>
        <dbReference type="PROSITE-ProRule" id="PRU00043"/>
    </source>
</evidence>
<feature type="domain" description="Cadherin" evidence="14">
    <location>
        <begin position="302"/>
        <end position="409"/>
    </location>
</feature>
<organism evidence="15 16">
    <name type="scientific">Xenopus laevis</name>
    <name type="common">African clawed frog</name>
    <dbReference type="NCBI Taxonomy" id="8355"/>
    <lineage>
        <taxon>Eukaryota</taxon>
        <taxon>Metazoa</taxon>
        <taxon>Chordata</taxon>
        <taxon>Craniata</taxon>
        <taxon>Vertebrata</taxon>
        <taxon>Euteleostomi</taxon>
        <taxon>Amphibia</taxon>
        <taxon>Batrachia</taxon>
        <taxon>Anura</taxon>
        <taxon>Pipoidea</taxon>
        <taxon>Pipidae</taxon>
        <taxon>Xenopodinae</taxon>
        <taxon>Xenopus</taxon>
        <taxon>Xenopus</taxon>
    </lineage>
</organism>
<feature type="domain" description="Cadherin" evidence="14">
    <location>
        <begin position="983"/>
        <end position="1091"/>
    </location>
</feature>
<evidence type="ECO:0000256" key="10">
    <source>
        <dbReference type="ARBA" id="ARBA00023136"/>
    </source>
</evidence>
<comment type="subcellular location">
    <subcellularLocation>
        <location evidence="2">Cell membrane</location>
        <topology evidence="2">Single-pass type I membrane protein</topology>
    </subcellularLocation>
</comment>
<dbReference type="CDD" id="cd11304">
    <property type="entry name" value="Cadherin_repeat"/>
    <property type="match status" value="24"/>
</dbReference>
<dbReference type="Pfam" id="PF00028">
    <property type="entry name" value="Cadherin"/>
    <property type="match status" value="20"/>
</dbReference>
<dbReference type="Pfam" id="PF08266">
    <property type="entry name" value="Cadherin_2"/>
    <property type="match status" value="4"/>
</dbReference>
<evidence type="ECO:0000256" key="7">
    <source>
        <dbReference type="ARBA" id="ARBA00022837"/>
    </source>
</evidence>
<feature type="domain" description="Cadherin" evidence="14">
    <location>
        <begin position="1758"/>
        <end position="1866"/>
    </location>
</feature>
<dbReference type="FunFam" id="2.60.40.60:FF:000007">
    <property type="entry name" value="Protocadherin alpha 2"/>
    <property type="match status" value="4"/>
</dbReference>
<feature type="domain" description="Cadherin" evidence="14">
    <location>
        <begin position="1975"/>
        <end position="2079"/>
    </location>
</feature>
<dbReference type="Proteomes" id="UP000694892">
    <property type="component" value="Chromosome 3L"/>
</dbReference>
<dbReference type="PANTHER" id="PTHR24028:SF133">
    <property type="entry name" value="PROTOCADHERIN ALPHA-4"/>
    <property type="match status" value="1"/>
</dbReference>
<dbReference type="InterPro" id="IPR015919">
    <property type="entry name" value="Cadherin-like_sf"/>
</dbReference>
<gene>
    <name evidence="15" type="ORF">XELAEV_18017012mg</name>
</gene>
<keyword evidence="7 12" id="KW-0106">Calcium</keyword>
<feature type="domain" description="Cadherin" evidence="14">
    <location>
        <begin position="2522"/>
        <end position="2630"/>
    </location>
</feature>
<feature type="transmembrane region" description="Helical" evidence="13">
    <location>
        <begin position="751"/>
        <end position="774"/>
    </location>
</feature>
<evidence type="ECO:0000256" key="8">
    <source>
        <dbReference type="ARBA" id="ARBA00022889"/>
    </source>
</evidence>
<dbReference type="Gene3D" id="2.60.40.60">
    <property type="entry name" value="Cadherins"/>
    <property type="match status" value="25"/>
</dbReference>
<keyword evidence="9 13" id="KW-1133">Transmembrane helix</keyword>
<dbReference type="FunFam" id="2.60.40.60:FF:000004">
    <property type="entry name" value="Protocadherin 1 gamma 2"/>
    <property type="match status" value="4"/>
</dbReference>
<feature type="domain" description="Cadherin" evidence="14">
    <location>
        <begin position="1658"/>
        <end position="1757"/>
    </location>
</feature>
<feature type="transmembrane region" description="Helical" evidence="13">
    <location>
        <begin position="856"/>
        <end position="873"/>
    </location>
</feature>
<keyword evidence="10 13" id="KW-0472">Membrane</keyword>
<dbReference type="PROSITE" id="PS50268">
    <property type="entry name" value="CADHERIN_2"/>
    <property type="match status" value="24"/>
</dbReference>
<feature type="domain" description="Cadherin" evidence="14">
    <location>
        <begin position="17"/>
        <end position="192"/>
    </location>
</feature>
<dbReference type="FunFam" id="2.60.40.60:FF:000006">
    <property type="entry name" value="Protocadherin alpha 2"/>
    <property type="match status" value="4"/>
</dbReference>